<reference evidence="1 2" key="1">
    <citation type="journal article" date="2015" name="Genome Announc.">
        <title>Genome Sequence of Mushroom Soft-Rot Pathogen Janthinobacterium agaricidamnosum.</title>
        <authorList>
            <person name="Graupner K."/>
            <person name="Lackner G."/>
            <person name="Hertweck C."/>
        </authorList>
    </citation>
    <scope>NUCLEOTIDE SEQUENCE [LARGE SCALE GENOMIC DNA]</scope>
    <source>
        <strain evidence="2">NBRC 102515 / DSM 9628</strain>
    </source>
</reference>
<dbReference type="KEGG" id="jag:GJA_1016"/>
<dbReference type="STRING" id="1349767.GJA_1016"/>
<gene>
    <name evidence="1" type="ORF">GJA_1016</name>
</gene>
<dbReference type="AlphaFoldDB" id="W0V1C2"/>
<sequence length="37" mass="3973">MQNKRALKDTIIQMQLAYRALAHAAVLAGADSGIGFK</sequence>
<evidence type="ECO:0000313" key="1">
    <source>
        <dbReference type="EMBL" id="CDG81671.1"/>
    </source>
</evidence>
<keyword evidence="2" id="KW-1185">Reference proteome</keyword>
<dbReference type="HOGENOM" id="CLU_3344584_0_0_4"/>
<proteinExistence type="predicted"/>
<accession>W0V1C2</accession>
<evidence type="ECO:0000313" key="2">
    <source>
        <dbReference type="Proteomes" id="UP000027604"/>
    </source>
</evidence>
<dbReference type="EMBL" id="HG322949">
    <property type="protein sequence ID" value="CDG81671.1"/>
    <property type="molecule type" value="Genomic_DNA"/>
</dbReference>
<organism evidence="1 2">
    <name type="scientific">Janthinobacterium agaricidamnosum NBRC 102515 = DSM 9628</name>
    <dbReference type="NCBI Taxonomy" id="1349767"/>
    <lineage>
        <taxon>Bacteria</taxon>
        <taxon>Pseudomonadati</taxon>
        <taxon>Pseudomonadota</taxon>
        <taxon>Betaproteobacteria</taxon>
        <taxon>Burkholderiales</taxon>
        <taxon>Oxalobacteraceae</taxon>
        <taxon>Janthinobacterium</taxon>
    </lineage>
</organism>
<protein>
    <submittedName>
        <fullName evidence="1">Uncharacterized protein</fullName>
    </submittedName>
</protein>
<name>W0V1C2_9BURK</name>
<dbReference type="Proteomes" id="UP000027604">
    <property type="component" value="Chromosome I"/>
</dbReference>